<proteinExistence type="predicted"/>
<accession>A0A7X5LPF6</accession>
<dbReference type="AlphaFoldDB" id="A0A7X5LPF6"/>
<dbReference type="RefSeq" id="WP_163088450.1">
    <property type="nucleotide sequence ID" value="NZ_JAAAWN010000039.1"/>
</dbReference>
<dbReference type="Proteomes" id="UP000470213">
    <property type="component" value="Unassembled WGS sequence"/>
</dbReference>
<reference evidence="1 2" key="1">
    <citation type="submission" date="2020-01" db="EMBL/GenBank/DDBJ databases">
        <authorList>
            <person name="Chen J."/>
            <person name="Zhu S."/>
            <person name="Yang J."/>
        </authorList>
    </citation>
    <scope>NUCLEOTIDE SEQUENCE [LARGE SCALE GENOMIC DNA]</scope>
    <source>
        <strain evidence="1 2">345S023</strain>
    </source>
</reference>
<organism evidence="1 2">
    <name type="scientific">Alteromonas profundi</name>
    <dbReference type="NCBI Taxonomy" id="2696062"/>
    <lineage>
        <taxon>Bacteria</taxon>
        <taxon>Pseudomonadati</taxon>
        <taxon>Pseudomonadota</taxon>
        <taxon>Gammaproteobacteria</taxon>
        <taxon>Alteromonadales</taxon>
        <taxon>Alteromonadaceae</taxon>
        <taxon>Alteromonas/Salinimonas group</taxon>
        <taxon>Alteromonas</taxon>
    </lineage>
</organism>
<name>A0A7X5LPF6_9ALTE</name>
<protein>
    <submittedName>
        <fullName evidence="1">Uncharacterized protein</fullName>
    </submittedName>
</protein>
<gene>
    <name evidence="1" type="ORF">GTH32_18175</name>
</gene>
<evidence type="ECO:0000313" key="1">
    <source>
        <dbReference type="EMBL" id="NDV93099.1"/>
    </source>
</evidence>
<dbReference type="EMBL" id="JAAAWN010000039">
    <property type="protein sequence ID" value="NDV93099.1"/>
    <property type="molecule type" value="Genomic_DNA"/>
</dbReference>
<evidence type="ECO:0000313" key="2">
    <source>
        <dbReference type="Proteomes" id="UP000470213"/>
    </source>
</evidence>
<keyword evidence="2" id="KW-1185">Reference proteome</keyword>
<comment type="caution">
    <text evidence="1">The sequence shown here is derived from an EMBL/GenBank/DDBJ whole genome shotgun (WGS) entry which is preliminary data.</text>
</comment>
<sequence>MKTYDDYLKEVTVMLKAGHNRSDILKVLKTTYLFNQDDDATDSELSRLIYDIENTKKLEHLFM</sequence>